<keyword evidence="2" id="KW-0863">Zinc-finger</keyword>
<dbReference type="AlphaFoldDB" id="A0A401RLW0"/>
<name>A0A401RLW0_CHIPU</name>
<keyword evidence="2" id="KW-0862">Zinc</keyword>
<dbReference type="SUPFAM" id="SSF48452">
    <property type="entry name" value="TPR-like"/>
    <property type="match status" value="1"/>
</dbReference>
<organism evidence="5 6">
    <name type="scientific">Chiloscyllium punctatum</name>
    <name type="common">Brownbanded bambooshark</name>
    <name type="synonym">Hemiscyllium punctatum</name>
    <dbReference type="NCBI Taxonomy" id="137246"/>
    <lineage>
        <taxon>Eukaryota</taxon>
        <taxon>Metazoa</taxon>
        <taxon>Chordata</taxon>
        <taxon>Craniata</taxon>
        <taxon>Vertebrata</taxon>
        <taxon>Chondrichthyes</taxon>
        <taxon>Elasmobranchii</taxon>
        <taxon>Galeomorphii</taxon>
        <taxon>Galeoidea</taxon>
        <taxon>Orectolobiformes</taxon>
        <taxon>Hemiscylliidae</taxon>
        <taxon>Chiloscyllium</taxon>
    </lineage>
</organism>
<dbReference type="PANTHER" id="PTHR47678:SF1">
    <property type="entry name" value="TETRATRICOPEPTIDE REPEAT PROTEIN 31"/>
    <property type="match status" value="1"/>
</dbReference>
<evidence type="ECO:0000256" key="1">
    <source>
        <dbReference type="PROSITE-ProRule" id="PRU00339"/>
    </source>
</evidence>
<feature type="region of interest" description="Disordered" evidence="3">
    <location>
        <begin position="63"/>
        <end position="82"/>
    </location>
</feature>
<feature type="compositionally biased region" description="Basic and acidic residues" evidence="3">
    <location>
        <begin position="123"/>
        <end position="162"/>
    </location>
</feature>
<feature type="repeat" description="TPR" evidence="1">
    <location>
        <begin position="282"/>
        <end position="315"/>
    </location>
</feature>
<feature type="non-terminal residue" evidence="5">
    <location>
        <position position="1"/>
    </location>
</feature>
<keyword evidence="2" id="KW-0479">Metal-binding</keyword>
<dbReference type="Proteomes" id="UP000287033">
    <property type="component" value="Unassembled WGS sequence"/>
</dbReference>
<dbReference type="Pfam" id="PF13432">
    <property type="entry name" value="TPR_16"/>
    <property type="match status" value="1"/>
</dbReference>
<feature type="compositionally biased region" description="Polar residues" evidence="3">
    <location>
        <begin position="106"/>
        <end position="121"/>
    </location>
</feature>
<dbReference type="GO" id="GO:0008270">
    <property type="term" value="F:zinc ion binding"/>
    <property type="evidence" value="ECO:0007669"/>
    <property type="project" value="UniProtKB-KW"/>
</dbReference>
<sequence>EGCYLSTLTDKANVYHHNLQDNPVTNQRLDNLLKDLIESSPVEVHQCVFNEETAIMEQHVFDSSDDDDNYTYEDDYSNEDDDHNVDTFCGLRKNFLYNTPELSTFKNITDPYNNKSSNSYRGSAERQKERRRQQKLEKENRSENKIGENVNDKKVLSKKESCSDGEEDDKEVSGNIKRGLAVLPEKGASAGKEQSSDTTDNKNENSVKVTAVVSEDENAIDKSVYISEDELDMNSSFVSKAVTQMKRKMNIKPKAEKKETEKKKGEKKVEQTTDPNALSDKIYNLAVQGNSMANEGRYEDAVEYFTEAIKYDPKEYRLFGNRSYCYERLKQYSRALSDAQIAVNLNPSWPKGYFRKARALAGVKRYTEAIEAFQEVLKIDRSCKDAECELIQVQMQLLMERGFTQQQCDEILIKYGSLEGTLLSSAPKPRNSQINTSTYVSDEDDKDFVRVKKSKNKPASMLVQPQLQPRELFPIWIGNVTTRITEEALRGIFETIDEGVALDRPFCHGRGWNIDWLEGDEQNDGTELEGTKLLIRHPDNIYKNLGAAKMAAPATKPSLVEKVKIPPTLECHFWRNVGCVYGDKCRFRHIPQHKGVDTKVTQN</sequence>
<dbReference type="InterPro" id="IPR019734">
    <property type="entry name" value="TPR_rpt"/>
</dbReference>
<dbReference type="SMART" id="SM00028">
    <property type="entry name" value="TPR"/>
    <property type="match status" value="3"/>
</dbReference>
<dbReference type="InterPro" id="IPR011990">
    <property type="entry name" value="TPR-like_helical_dom_sf"/>
</dbReference>
<evidence type="ECO:0000313" key="6">
    <source>
        <dbReference type="Proteomes" id="UP000287033"/>
    </source>
</evidence>
<dbReference type="Pfam" id="PF13181">
    <property type="entry name" value="TPR_8"/>
    <property type="match status" value="1"/>
</dbReference>
<dbReference type="EMBL" id="BEZZ01003176">
    <property type="protein sequence ID" value="GCC19086.1"/>
    <property type="molecule type" value="Genomic_DNA"/>
</dbReference>
<feature type="zinc finger region" description="C3H1-type" evidence="2">
    <location>
        <begin position="565"/>
        <end position="592"/>
    </location>
</feature>
<dbReference type="PROSITE" id="PS50103">
    <property type="entry name" value="ZF_C3H1"/>
    <property type="match status" value="1"/>
</dbReference>
<evidence type="ECO:0000256" key="3">
    <source>
        <dbReference type="SAM" id="MobiDB-lite"/>
    </source>
</evidence>
<proteinExistence type="predicted"/>
<dbReference type="OMA" id="WNIDWLE"/>
<dbReference type="PROSITE" id="PS50005">
    <property type="entry name" value="TPR"/>
    <property type="match status" value="2"/>
</dbReference>
<feature type="region of interest" description="Disordered" evidence="3">
    <location>
        <begin position="106"/>
        <end position="206"/>
    </location>
</feature>
<reference evidence="5 6" key="1">
    <citation type="journal article" date="2018" name="Nat. Ecol. Evol.">
        <title>Shark genomes provide insights into elasmobranch evolution and the origin of vertebrates.</title>
        <authorList>
            <person name="Hara Y"/>
            <person name="Yamaguchi K"/>
            <person name="Onimaru K"/>
            <person name="Kadota M"/>
            <person name="Koyanagi M"/>
            <person name="Keeley SD"/>
            <person name="Tatsumi K"/>
            <person name="Tanaka K"/>
            <person name="Motone F"/>
            <person name="Kageyama Y"/>
            <person name="Nozu R"/>
            <person name="Adachi N"/>
            <person name="Nishimura O"/>
            <person name="Nakagawa R"/>
            <person name="Tanegashima C"/>
            <person name="Kiyatake I"/>
            <person name="Matsumoto R"/>
            <person name="Murakumo K"/>
            <person name="Nishida K"/>
            <person name="Terakita A"/>
            <person name="Kuratani S"/>
            <person name="Sato K"/>
            <person name="Hyodo S Kuraku.S."/>
        </authorList>
    </citation>
    <scope>NUCLEOTIDE SEQUENCE [LARGE SCALE GENOMIC DNA]</scope>
</reference>
<evidence type="ECO:0000256" key="2">
    <source>
        <dbReference type="PROSITE-ProRule" id="PRU00723"/>
    </source>
</evidence>
<feature type="region of interest" description="Disordered" evidence="3">
    <location>
        <begin position="250"/>
        <end position="275"/>
    </location>
</feature>
<dbReference type="STRING" id="137246.A0A401RLW0"/>
<feature type="repeat" description="TPR" evidence="1">
    <location>
        <begin position="350"/>
        <end position="383"/>
    </location>
</feature>
<gene>
    <name evidence="5" type="ORF">chiPu_0020965</name>
</gene>
<dbReference type="Gene3D" id="1.25.40.10">
    <property type="entry name" value="Tetratricopeptide repeat domain"/>
    <property type="match status" value="1"/>
</dbReference>
<protein>
    <recommendedName>
        <fullName evidence="4">C3H1-type domain-containing protein</fullName>
    </recommendedName>
</protein>
<dbReference type="InterPro" id="IPR000571">
    <property type="entry name" value="Znf_CCCH"/>
</dbReference>
<dbReference type="PANTHER" id="PTHR47678">
    <property type="entry name" value="TETRATRICOPEPTIDE REPEAT PROTEIN 31"/>
    <property type="match status" value="1"/>
</dbReference>
<keyword evidence="1" id="KW-0802">TPR repeat</keyword>
<feature type="domain" description="C3H1-type" evidence="4">
    <location>
        <begin position="565"/>
        <end position="592"/>
    </location>
</feature>
<evidence type="ECO:0000313" key="5">
    <source>
        <dbReference type="EMBL" id="GCC19086.1"/>
    </source>
</evidence>
<feature type="compositionally biased region" description="Basic and acidic residues" evidence="3">
    <location>
        <begin position="253"/>
        <end position="271"/>
    </location>
</feature>
<comment type="caution">
    <text evidence="5">The sequence shown here is derived from an EMBL/GenBank/DDBJ whole genome shotgun (WGS) entry which is preliminary data.</text>
</comment>
<dbReference type="OrthoDB" id="2423701at2759"/>
<accession>A0A401RLW0</accession>
<keyword evidence="6" id="KW-1185">Reference proteome</keyword>
<evidence type="ECO:0000259" key="4">
    <source>
        <dbReference type="PROSITE" id="PS50103"/>
    </source>
</evidence>